<feature type="region of interest" description="Disordered" evidence="6">
    <location>
        <begin position="42"/>
        <end position="91"/>
    </location>
</feature>
<dbReference type="PROSITE" id="PS51375">
    <property type="entry name" value="PPR"/>
    <property type="match status" value="1"/>
</dbReference>
<comment type="subunit">
    <text evidence="4">Binds to mitochondrial small subunit 15S rRNA.</text>
</comment>
<evidence type="ECO:0008006" key="9">
    <source>
        <dbReference type="Google" id="ProtNLM"/>
    </source>
</evidence>
<accession>A0A1L7X3Y4</accession>
<dbReference type="STRING" id="576137.A0A1L7X3Y4"/>
<evidence type="ECO:0000256" key="5">
    <source>
        <dbReference type="PROSITE-ProRule" id="PRU00708"/>
    </source>
</evidence>
<evidence type="ECO:0000256" key="2">
    <source>
        <dbReference type="ARBA" id="ARBA00022737"/>
    </source>
</evidence>
<dbReference type="Proteomes" id="UP000184330">
    <property type="component" value="Unassembled WGS sequence"/>
</dbReference>
<dbReference type="EMBL" id="FJOG01000014">
    <property type="protein sequence ID" value="CZR59734.1"/>
    <property type="molecule type" value="Genomic_DNA"/>
</dbReference>
<comment type="similarity">
    <text evidence="1">Belongs to the CCM1 family.</text>
</comment>
<sequence>MSLGSRIAKRGKAAVIASLVSTPREPLLFLYPQWVRNSSTASPAAATRPSINASESNTANHNPSTNSKRTSLTTQKDGPKVSQRPSKPEILRYRPLAVSPDPPQFAKSPGSDALVGDIVFPTPPIEAPDPSSTLADIERRVSQILSTAYEREKSQISAHSIREEYQEWRRERTENWVPDWRLVLDRLLETTIYQGRWLDRQIQVVVPEDAAKELLTGLDNCIWDIGNSYGCSVGLGPGLGLKHGSGAFIVSGSKNAIARTLADIIRIAPGAKFMMTEILQLSLVESQPSAPETANEVKIRSVISTDRSKADPTLPEKIPKPCSWTQASFLKYVKALTSIELPNNLGTKQRQYWDQHLDMLRDLFKEPDEACRAAITRTACHEALRYFVKVNKIEDVRVLFVRMELMKIKLTPETFNIMLRGAAKQEDLHLFHFILHLMLRRGFSPNGETWNSFMMTLYHFKMKVYVASAMKHKGLLRHKSTMKAVCEQLVRPEIQLSLDAFQDQEAFTSHMDSRYGREWLTQSSANHILHELGSRGLISRCWDFLHFMDSRFIKIDNYSINTILQHCRQTKNLEGAIELLKQIPRSWDFQPDKETFRKLFDLAWHTHSHNVAKVVWKYACLQNMTNFDMRDLVRKSLLEAWTFNAAYRSWDSVSLGTLKRNPRSAKRRWEFSAGSVIIGGSLEGHPIRHIDRLVNSKDQDTPGILIKKDTREEREQRKQLKAKIITLRKPELMKEGSKILPIPLRRKPLLEDWIYEDFREHLRLVEKEFWLDLQFPRRPVTYIPEHSLVEMLSIALRRDHYWKRTRTRTDSIKELASDGGDSGGPKRLQALRIAKELPNSPNYKYKSLKSLVYGAEQIPVRVIHDGKEWRMYL</sequence>
<dbReference type="PANTHER" id="PTHR47936:SF1">
    <property type="entry name" value="PENTATRICOPEPTIDE REPEAT-CONTAINING PROTEIN GUN1, CHLOROPLASTIC"/>
    <property type="match status" value="1"/>
</dbReference>
<dbReference type="PANTHER" id="PTHR47936">
    <property type="entry name" value="PPR_LONG DOMAIN-CONTAINING PROTEIN"/>
    <property type="match status" value="1"/>
</dbReference>
<dbReference type="Gene3D" id="1.25.40.10">
    <property type="entry name" value="Tetratricopeptide repeat domain"/>
    <property type="match status" value="2"/>
</dbReference>
<evidence type="ECO:0000313" key="8">
    <source>
        <dbReference type="Proteomes" id="UP000184330"/>
    </source>
</evidence>
<keyword evidence="8" id="KW-1185">Reference proteome</keyword>
<feature type="repeat" description="PPR" evidence="5">
    <location>
        <begin position="411"/>
        <end position="445"/>
    </location>
</feature>
<dbReference type="InterPro" id="IPR011990">
    <property type="entry name" value="TPR-like_helical_dom_sf"/>
</dbReference>
<comment type="function">
    <text evidence="3">Regulates mitochondrial small subunit maturation by controlling 15S rRNA 5'-end processing. Localizes to the 5' precursor of the 15S rRNA in a position that is subsequently occupied by mS47 in the mature yeast mtSSU. Uses structure and sequence-specific RNA recognition, binding to a single-stranded region of the precursor and specifically recognizing bases -6 to -1. The exchange of Ccm1 for mS47 is coupled to the irreversible removal of precursor rRNA that is accompanied by conformational changes of the mitoribosomal proteins uS5m and mS26. These conformational changes signal completion of 5'-end rRNA processing through protection of the mature 5'-end of the 15S rRNA and stabilization of mS47. The removal of the 5' precursor together with the dissociation of Ccm1 may be catalyzed by the 5'-3' exoribonuclease Pet127. Involved in the specific removal of group I introns in mitochondrial encoded transcripts.</text>
</comment>
<evidence type="ECO:0000256" key="6">
    <source>
        <dbReference type="SAM" id="MobiDB-lite"/>
    </source>
</evidence>
<dbReference type="InterPro" id="IPR002885">
    <property type="entry name" value="PPR_rpt"/>
</dbReference>
<dbReference type="AlphaFoldDB" id="A0A1L7X3Y4"/>
<feature type="compositionally biased region" description="Polar residues" evidence="6">
    <location>
        <begin position="51"/>
        <end position="76"/>
    </location>
</feature>
<gene>
    <name evidence="7" type="ORF">PAC_09628</name>
</gene>
<organism evidence="7 8">
    <name type="scientific">Phialocephala subalpina</name>
    <dbReference type="NCBI Taxonomy" id="576137"/>
    <lineage>
        <taxon>Eukaryota</taxon>
        <taxon>Fungi</taxon>
        <taxon>Dikarya</taxon>
        <taxon>Ascomycota</taxon>
        <taxon>Pezizomycotina</taxon>
        <taxon>Leotiomycetes</taxon>
        <taxon>Helotiales</taxon>
        <taxon>Mollisiaceae</taxon>
        <taxon>Phialocephala</taxon>
        <taxon>Phialocephala fortinii species complex</taxon>
    </lineage>
</organism>
<protein>
    <recommendedName>
        <fullName evidence="9">Pentatricopeptide repeat domain-containing protein</fullName>
    </recommendedName>
</protein>
<proteinExistence type="inferred from homology"/>
<keyword evidence="2" id="KW-0677">Repeat</keyword>
<evidence type="ECO:0000256" key="3">
    <source>
        <dbReference type="ARBA" id="ARBA00044493"/>
    </source>
</evidence>
<dbReference type="OrthoDB" id="185373at2759"/>
<name>A0A1L7X3Y4_9HELO</name>
<evidence type="ECO:0000313" key="7">
    <source>
        <dbReference type="EMBL" id="CZR59734.1"/>
    </source>
</evidence>
<evidence type="ECO:0000256" key="4">
    <source>
        <dbReference type="ARBA" id="ARBA00044511"/>
    </source>
</evidence>
<dbReference type="NCBIfam" id="TIGR00756">
    <property type="entry name" value="PPR"/>
    <property type="match status" value="1"/>
</dbReference>
<reference evidence="7 8" key="1">
    <citation type="submission" date="2016-03" db="EMBL/GenBank/DDBJ databases">
        <authorList>
            <person name="Ploux O."/>
        </authorList>
    </citation>
    <scope>NUCLEOTIDE SEQUENCE [LARGE SCALE GENOMIC DNA]</scope>
    <source>
        <strain evidence="7 8">UAMH 11012</strain>
    </source>
</reference>
<evidence type="ECO:0000256" key="1">
    <source>
        <dbReference type="ARBA" id="ARBA00006192"/>
    </source>
</evidence>